<protein>
    <submittedName>
        <fullName evidence="1">Uncharacterized protein</fullName>
    </submittedName>
</protein>
<name>A0A0A8XVM1_ARUDO</name>
<accession>A0A0A8XVM1</accession>
<organism evidence="1">
    <name type="scientific">Arundo donax</name>
    <name type="common">Giant reed</name>
    <name type="synonym">Donax arundinaceus</name>
    <dbReference type="NCBI Taxonomy" id="35708"/>
    <lineage>
        <taxon>Eukaryota</taxon>
        <taxon>Viridiplantae</taxon>
        <taxon>Streptophyta</taxon>
        <taxon>Embryophyta</taxon>
        <taxon>Tracheophyta</taxon>
        <taxon>Spermatophyta</taxon>
        <taxon>Magnoliopsida</taxon>
        <taxon>Liliopsida</taxon>
        <taxon>Poales</taxon>
        <taxon>Poaceae</taxon>
        <taxon>PACMAD clade</taxon>
        <taxon>Arundinoideae</taxon>
        <taxon>Arundineae</taxon>
        <taxon>Arundo</taxon>
    </lineage>
</organism>
<sequence>MKNSGTWFVPLPHLCVRFSTKIHHSEK</sequence>
<evidence type="ECO:0000313" key="1">
    <source>
        <dbReference type="EMBL" id="JAD16808.1"/>
    </source>
</evidence>
<reference evidence="1" key="2">
    <citation type="journal article" date="2015" name="Data Brief">
        <title>Shoot transcriptome of the giant reed, Arundo donax.</title>
        <authorList>
            <person name="Barrero R.A."/>
            <person name="Guerrero F.D."/>
            <person name="Moolhuijzen P."/>
            <person name="Goolsby J.A."/>
            <person name="Tidwell J."/>
            <person name="Bellgard S.E."/>
            <person name="Bellgard M.I."/>
        </authorList>
    </citation>
    <scope>NUCLEOTIDE SEQUENCE</scope>
    <source>
        <tissue evidence="1">Shoot tissue taken approximately 20 cm above the soil surface</tissue>
    </source>
</reference>
<reference evidence="1" key="1">
    <citation type="submission" date="2014-09" db="EMBL/GenBank/DDBJ databases">
        <authorList>
            <person name="Magalhaes I.L.F."/>
            <person name="Oliveira U."/>
            <person name="Santos F.R."/>
            <person name="Vidigal T.H.D.A."/>
            <person name="Brescovit A.D."/>
            <person name="Santos A.J."/>
        </authorList>
    </citation>
    <scope>NUCLEOTIDE SEQUENCE</scope>
    <source>
        <tissue evidence="1">Shoot tissue taken approximately 20 cm above the soil surface</tissue>
    </source>
</reference>
<proteinExistence type="predicted"/>
<dbReference type="EMBL" id="GBRH01281087">
    <property type="protein sequence ID" value="JAD16808.1"/>
    <property type="molecule type" value="Transcribed_RNA"/>
</dbReference>
<dbReference type="AlphaFoldDB" id="A0A0A8XVM1"/>